<evidence type="ECO:0000256" key="2">
    <source>
        <dbReference type="ARBA" id="ARBA00022448"/>
    </source>
</evidence>
<dbReference type="EMBL" id="UYRX01002569">
    <property type="protein sequence ID" value="VDM93320.1"/>
    <property type="molecule type" value="Genomic_DNA"/>
</dbReference>
<gene>
    <name evidence="7" type="ORF">NLS_LOCUS10133</name>
</gene>
<keyword evidence="8" id="KW-1185">Reference proteome</keyword>
<keyword evidence="2" id="KW-0813">Transport</keyword>
<dbReference type="STRING" id="42156.A0A3P7KIW1"/>
<dbReference type="InterPro" id="IPR005828">
    <property type="entry name" value="MFS_sugar_transport-like"/>
</dbReference>
<dbReference type="Pfam" id="PF00083">
    <property type="entry name" value="Sugar_tr"/>
    <property type="match status" value="1"/>
</dbReference>
<accession>A0A3P7KIW1</accession>
<dbReference type="PANTHER" id="PTHR48020">
    <property type="entry name" value="PROTON MYO-INOSITOL COTRANSPORTER"/>
    <property type="match status" value="1"/>
</dbReference>
<proteinExistence type="predicted"/>
<name>A0A3P7KIW1_LITSI</name>
<evidence type="ECO:0000256" key="1">
    <source>
        <dbReference type="ARBA" id="ARBA00004370"/>
    </source>
</evidence>
<reference evidence="7 8" key="1">
    <citation type="submission" date="2018-08" db="EMBL/GenBank/DDBJ databases">
        <authorList>
            <person name="Laetsch R D."/>
            <person name="Stevens L."/>
            <person name="Kumar S."/>
            <person name="Blaxter L. M."/>
        </authorList>
    </citation>
    <scope>NUCLEOTIDE SEQUENCE [LARGE SCALE GENOMIC DNA]</scope>
</reference>
<dbReference type="PANTHER" id="PTHR48020:SF12">
    <property type="entry name" value="PROTON MYO-INOSITOL COTRANSPORTER"/>
    <property type="match status" value="1"/>
</dbReference>
<dbReference type="GO" id="GO:0005366">
    <property type="term" value="F:myo-inositol:proton symporter activity"/>
    <property type="evidence" value="ECO:0007669"/>
    <property type="project" value="TreeGrafter"/>
</dbReference>
<keyword evidence="4 6" id="KW-1133">Transmembrane helix</keyword>
<organism evidence="7 8">
    <name type="scientific">Litomosoides sigmodontis</name>
    <name type="common">Filarial nematode worm</name>
    <dbReference type="NCBI Taxonomy" id="42156"/>
    <lineage>
        <taxon>Eukaryota</taxon>
        <taxon>Metazoa</taxon>
        <taxon>Ecdysozoa</taxon>
        <taxon>Nematoda</taxon>
        <taxon>Chromadorea</taxon>
        <taxon>Rhabditida</taxon>
        <taxon>Spirurina</taxon>
        <taxon>Spiruromorpha</taxon>
        <taxon>Filarioidea</taxon>
        <taxon>Onchocercidae</taxon>
        <taxon>Litomosoides</taxon>
    </lineage>
</organism>
<dbReference type="Gene3D" id="1.20.1250.20">
    <property type="entry name" value="MFS general substrate transporter like domains"/>
    <property type="match status" value="1"/>
</dbReference>
<evidence type="ECO:0000313" key="7">
    <source>
        <dbReference type="EMBL" id="VDM93320.1"/>
    </source>
</evidence>
<dbReference type="InterPro" id="IPR036259">
    <property type="entry name" value="MFS_trans_sf"/>
</dbReference>
<keyword evidence="3 6" id="KW-0812">Transmembrane</keyword>
<keyword evidence="5 6" id="KW-0472">Membrane</keyword>
<dbReference type="GO" id="GO:0016324">
    <property type="term" value="C:apical plasma membrane"/>
    <property type="evidence" value="ECO:0007669"/>
    <property type="project" value="TreeGrafter"/>
</dbReference>
<feature type="transmembrane region" description="Helical" evidence="6">
    <location>
        <begin position="91"/>
        <end position="111"/>
    </location>
</feature>
<evidence type="ECO:0000313" key="8">
    <source>
        <dbReference type="Proteomes" id="UP000277928"/>
    </source>
</evidence>
<feature type="non-terminal residue" evidence="7">
    <location>
        <position position="1"/>
    </location>
</feature>
<feature type="transmembrane region" description="Helical" evidence="6">
    <location>
        <begin position="120"/>
        <end position="142"/>
    </location>
</feature>
<dbReference type="AlphaFoldDB" id="A0A3P7KIW1"/>
<evidence type="ECO:0000256" key="6">
    <source>
        <dbReference type="SAM" id="Phobius"/>
    </source>
</evidence>
<dbReference type="InterPro" id="IPR050814">
    <property type="entry name" value="Myo-inositol_Transporter"/>
</dbReference>
<dbReference type="Proteomes" id="UP000277928">
    <property type="component" value="Unassembled WGS sequence"/>
</dbReference>
<dbReference type="SUPFAM" id="SSF103473">
    <property type="entry name" value="MFS general substrate transporter"/>
    <property type="match status" value="1"/>
</dbReference>
<protein>
    <recommendedName>
        <fullName evidence="9">Major facilitator superfamily (MFS) profile domain-containing protein</fullName>
    </recommendedName>
</protein>
<evidence type="ECO:0000256" key="5">
    <source>
        <dbReference type="ARBA" id="ARBA00023136"/>
    </source>
</evidence>
<evidence type="ECO:0000256" key="4">
    <source>
        <dbReference type="ARBA" id="ARBA00022989"/>
    </source>
</evidence>
<comment type="subcellular location">
    <subcellularLocation>
        <location evidence="1">Membrane</location>
    </subcellularLocation>
</comment>
<sequence>VIKWIYRNDAKRQQEEIDRLNIYIGYKQRLDEMLGGKWRVMHLTRDIHTLWQIFIGCMLQIFQQLSAINAIINYSSAIIKSFGVTEAGSVIWLSGVVLVINFLSTMVPLLIIERFGRRKVLLSSVAGVAIALVFMGVSVQYASRDPIIARPLNETFPEDAPDLIPHFEKCTQHKNCDSCIEDEYCGFCMPKDVLTYG</sequence>
<dbReference type="OrthoDB" id="6339427at2759"/>
<evidence type="ECO:0000256" key="3">
    <source>
        <dbReference type="ARBA" id="ARBA00022692"/>
    </source>
</evidence>
<evidence type="ECO:0008006" key="9">
    <source>
        <dbReference type="Google" id="ProtNLM"/>
    </source>
</evidence>
<feature type="transmembrane region" description="Helical" evidence="6">
    <location>
        <begin position="49"/>
        <end position="71"/>
    </location>
</feature>